<name>A0A1F6TMX3_9PROT</name>
<sequence length="107" mass="12108">MPRPKLVKILSYVLIGLLLLLQYPLWIGNGGVFAVWLLDREIEAQEAENARLKERNQALEAEVNDLKQGLDAIEERARAELGMVKQGETFYQTIDGNNKEAAADKRK</sequence>
<dbReference type="AlphaFoldDB" id="A0A1F6TMX3"/>
<dbReference type="STRING" id="1817760.A2151_05850"/>
<dbReference type="InterPro" id="IPR007060">
    <property type="entry name" value="FtsL/DivIC"/>
</dbReference>
<accession>A0A1F6TMX3</accession>
<evidence type="ECO:0000256" key="1">
    <source>
        <dbReference type="ARBA" id="ARBA00022475"/>
    </source>
</evidence>
<evidence type="ECO:0000256" key="4">
    <source>
        <dbReference type="ARBA" id="ARBA00022989"/>
    </source>
</evidence>
<dbReference type="Pfam" id="PF04977">
    <property type="entry name" value="DivIC"/>
    <property type="match status" value="1"/>
</dbReference>
<dbReference type="PANTHER" id="PTHR37485:SF1">
    <property type="entry name" value="CELL DIVISION PROTEIN FTSB"/>
    <property type="match status" value="1"/>
</dbReference>
<dbReference type="InterPro" id="IPR023081">
    <property type="entry name" value="Cell_div_FtsB"/>
</dbReference>
<evidence type="ECO:0000256" key="3">
    <source>
        <dbReference type="ARBA" id="ARBA00022692"/>
    </source>
</evidence>
<evidence type="ECO:0000256" key="7">
    <source>
        <dbReference type="SAM" id="Coils"/>
    </source>
</evidence>
<protein>
    <submittedName>
        <fullName evidence="9">Cell division protein FtsB</fullName>
    </submittedName>
</protein>
<keyword evidence="5 8" id="KW-0472">Membrane</keyword>
<dbReference type="HAMAP" id="MF_00599">
    <property type="entry name" value="FtsB"/>
    <property type="match status" value="1"/>
</dbReference>
<organism evidence="9 10">
    <name type="scientific">Candidatus Muproteobacteria bacterium RBG_16_65_34</name>
    <dbReference type="NCBI Taxonomy" id="1817760"/>
    <lineage>
        <taxon>Bacteria</taxon>
        <taxon>Pseudomonadati</taxon>
        <taxon>Pseudomonadota</taxon>
        <taxon>Candidatus Muproteobacteria</taxon>
    </lineage>
</organism>
<evidence type="ECO:0000313" key="10">
    <source>
        <dbReference type="Proteomes" id="UP000178885"/>
    </source>
</evidence>
<comment type="caution">
    <text evidence="9">The sequence shown here is derived from an EMBL/GenBank/DDBJ whole genome shotgun (WGS) entry which is preliminary data.</text>
</comment>
<dbReference type="NCBIfam" id="NF002058">
    <property type="entry name" value="PRK00888.1"/>
    <property type="match status" value="1"/>
</dbReference>
<dbReference type="EMBL" id="MFSU01000081">
    <property type="protein sequence ID" value="OGI46483.1"/>
    <property type="molecule type" value="Genomic_DNA"/>
</dbReference>
<dbReference type="PANTHER" id="PTHR37485">
    <property type="entry name" value="CELL DIVISION PROTEIN FTSB"/>
    <property type="match status" value="1"/>
</dbReference>
<reference evidence="9 10" key="1">
    <citation type="journal article" date="2016" name="Nat. Commun.">
        <title>Thousands of microbial genomes shed light on interconnected biogeochemical processes in an aquifer system.</title>
        <authorList>
            <person name="Anantharaman K."/>
            <person name="Brown C.T."/>
            <person name="Hug L.A."/>
            <person name="Sharon I."/>
            <person name="Castelle C.J."/>
            <person name="Probst A.J."/>
            <person name="Thomas B.C."/>
            <person name="Singh A."/>
            <person name="Wilkins M.J."/>
            <person name="Karaoz U."/>
            <person name="Brodie E.L."/>
            <person name="Williams K.H."/>
            <person name="Hubbard S.S."/>
            <person name="Banfield J.F."/>
        </authorList>
    </citation>
    <scope>NUCLEOTIDE SEQUENCE [LARGE SCALE GENOMIC DNA]</scope>
</reference>
<evidence type="ECO:0000313" key="9">
    <source>
        <dbReference type="EMBL" id="OGI46483.1"/>
    </source>
</evidence>
<keyword evidence="2 9" id="KW-0132">Cell division</keyword>
<feature type="transmembrane region" description="Helical" evidence="8">
    <location>
        <begin position="12"/>
        <end position="38"/>
    </location>
</feature>
<keyword evidence="6" id="KW-0131">Cell cycle</keyword>
<keyword evidence="3 8" id="KW-0812">Transmembrane</keyword>
<keyword evidence="4 8" id="KW-1133">Transmembrane helix</keyword>
<dbReference type="GO" id="GO:0043093">
    <property type="term" value="P:FtsZ-dependent cytokinesis"/>
    <property type="evidence" value="ECO:0007669"/>
    <property type="project" value="TreeGrafter"/>
</dbReference>
<evidence type="ECO:0000256" key="2">
    <source>
        <dbReference type="ARBA" id="ARBA00022618"/>
    </source>
</evidence>
<keyword evidence="7" id="KW-0175">Coiled coil</keyword>
<evidence type="ECO:0000256" key="6">
    <source>
        <dbReference type="ARBA" id="ARBA00023306"/>
    </source>
</evidence>
<feature type="coiled-coil region" evidence="7">
    <location>
        <begin position="35"/>
        <end position="76"/>
    </location>
</feature>
<evidence type="ECO:0000256" key="5">
    <source>
        <dbReference type="ARBA" id="ARBA00023136"/>
    </source>
</evidence>
<gene>
    <name evidence="9" type="ORF">A2151_05850</name>
</gene>
<keyword evidence="1" id="KW-1003">Cell membrane</keyword>
<dbReference type="GO" id="GO:0030428">
    <property type="term" value="C:cell septum"/>
    <property type="evidence" value="ECO:0007669"/>
    <property type="project" value="TreeGrafter"/>
</dbReference>
<dbReference type="Proteomes" id="UP000178885">
    <property type="component" value="Unassembled WGS sequence"/>
</dbReference>
<evidence type="ECO:0000256" key="8">
    <source>
        <dbReference type="SAM" id="Phobius"/>
    </source>
</evidence>
<proteinExistence type="inferred from homology"/>